<organism evidence="4 5">
    <name type="scientific">Vitis vinifera</name>
    <name type="common">Grape</name>
    <dbReference type="NCBI Taxonomy" id="29760"/>
    <lineage>
        <taxon>Eukaryota</taxon>
        <taxon>Viridiplantae</taxon>
        <taxon>Streptophyta</taxon>
        <taxon>Embryophyta</taxon>
        <taxon>Tracheophyta</taxon>
        <taxon>Spermatophyta</taxon>
        <taxon>Magnoliopsida</taxon>
        <taxon>eudicotyledons</taxon>
        <taxon>Gunneridae</taxon>
        <taxon>Pentapetalae</taxon>
        <taxon>rosids</taxon>
        <taxon>Vitales</taxon>
        <taxon>Vitaceae</taxon>
        <taxon>Viteae</taxon>
        <taxon>Vitis</taxon>
    </lineage>
</organism>
<dbReference type="AlphaFoldDB" id="A0A438FQJ8"/>
<sequence length="141" mass="15854">MKLFLFLFLLGVLIQLFAHGSCKSDLPASSHVMLAVPVGYSVGFKGRAFLMEANQMVWDSDHFTRFYTSERCVFELTTDGNLQLKGAKEQVGWRTATFGQGVETTVIEDEQSGIGGRLEPYKMAEFQFFGASYWSNMTPTR</sequence>
<keyword evidence="1 3" id="KW-0732">Signal</keyword>
<dbReference type="InterPro" id="IPR036426">
    <property type="entry name" value="Bulb-type_lectin_dom_sf"/>
</dbReference>
<dbReference type="Proteomes" id="UP000288805">
    <property type="component" value="Unassembled WGS sequence"/>
</dbReference>
<feature type="chain" id="PRO_5019537744" evidence="3">
    <location>
        <begin position="21"/>
        <end position="141"/>
    </location>
</feature>
<reference evidence="4 5" key="1">
    <citation type="journal article" date="2018" name="PLoS Genet.">
        <title>Population sequencing reveals clonal diversity and ancestral inbreeding in the grapevine cultivar Chardonnay.</title>
        <authorList>
            <person name="Roach M.J."/>
            <person name="Johnson D.L."/>
            <person name="Bohlmann J."/>
            <person name="van Vuuren H.J."/>
            <person name="Jones S.J."/>
            <person name="Pretorius I.S."/>
            <person name="Schmidt S.A."/>
            <person name="Borneman A.R."/>
        </authorList>
    </citation>
    <scope>NUCLEOTIDE SEQUENCE [LARGE SCALE GENOMIC DNA]</scope>
    <source>
        <strain evidence="5">cv. Chardonnay</strain>
        <tissue evidence="4">Leaf</tissue>
    </source>
</reference>
<evidence type="ECO:0000256" key="3">
    <source>
        <dbReference type="SAM" id="SignalP"/>
    </source>
</evidence>
<feature type="signal peptide" evidence="3">
    <location>
        <begin position="1"/>
        <end position="20"/>
    </location>
</feature>
<protein>
    <submittedName>
        <fullName evidence="4">Uncharacterized protein</fullName>
    </submittedName>
</protein>
<proteinExistence type="predicted"/>
<evidence type="ECO:0000313" key="4">
    <source>
        <dbReference type="EMBL" id="RVW62211.1"/>
    </source>
</evidence>
<gene>
    <name evidence="4" type="ORF">CK203_061629</name>
</gene>
<evidence type="ECO:0000256" key="2">
    <source>
        <dbReference type="ARBA" id="ARBA00023157"/>
    </source>
</evidence>
<evidence type="ECO:0000256" key="1">
    <source>
        <dbReference type="ARBA" id="ARBA00022729"/>
    </source>
</evidence>
<comment type="caution">
    <text evidence="4">The sequence shown here is derived from an EMBL/GenBank/DDBJ whole genome shotgun (WGS) entry which is preliminary data.</text>
</comment>
<dbReference type="EMBL" id="QGNW01000781">
    <property type="protein sequence ID" value="RVW62211.1"/>
    <property type="molecule type" value="Genomic_DNA"/>
</dbReference>
<keyword evidence="2" id="KW-1015">Disulfide bond</keyword>
<dbReference type="SUPFAM" id="SSF51110">
    <property type="entry name" value="alpha-D-mannose-specific plant lectins"/>
    <property type="match status" value="1"/>
</dbReference>
<evidence type="ECO:0000313" key="5">
    <source>
        <dbReference type="Proteomes" id="UP000288805"/>
    </source>
</evidence>
<accession>A0A438FQJ8</accession>
<name>A0A438FQJ8_VITVI</name>